<sequence>MTRENETARIHPLMSAETNVQRIMWTGTAWFAVAAGSAAIVLGMLLSSGWRPAQLPDDLQVLWWVGSVLVALSVGLIGWSGCPILEVDVPTASRNKSRTMQLGTMFFIIGGAVALFAVLLGPAA</sequence>
<evidence type="ECO:0000313" key="3">
    <source>
        <dbReference type="Proteomes" id="UP001165587"/>
    </source>
</evidence>
<keyword evidence="1" id="KW-0812">Transmembrane</keyword>
<dbReference type="Proteomes" id="UP001165587">
    <property type="component" value="Unassembled WGS sequence"/>
</dbReference>
<evidence type="ECO:0000313" key="2">
    <source>
        <dbReference type="EMBL" id="MCS5725112.1"/>
    </source>
</evidence>
<gene>
    <name evidence="2" type="ORF">N1028_04300</name>
</gene>
<accession>A0AA41XBH1</accession>
<protein>
    <submittedName>
        <fullName evidence="2">Uncharacterized protein</fullName>
    </submittedName>
</protein>
<feature type="transmembrane region" description="Helical" evidence="1">
    <location>
        <begin position="62"/>
        <end position="82"/>
    </location>
</feature>
<feature type="transmembrane region" description="Helical" evidence="1">
    <location>
        <begin position="29"/>
        <end position="50"/>
    </location>
</feature>
<proteinExistence type="predicted"/>
<name>A0AA41XBH1_9MICO</name>
<keyword evidence="1" id="KW-0472">Membrane</keyword>
<feature type="transmembrane region" description="Helical" evidence="1">
    <location>
        <begin position="102"/>
        <end position="123"/>
    </location>
</feature>
<comment type="caution">
    <text evidence="2">The sequence shown here is derived from an EMBL/GenBank/DDBJ whole genome shotgun (WGS) entry which is preliminary data.</text>
</comment>
<dbReference type="EMBL" id="JANLCK010000002">
    <property type="protein sequence ID" value="MCS5725112.1"/>
    <property type="molecule type" value="Genomic_DNA"/>
</dbReference>
<evidence type="ECO:0000256" key="1">
    <source>
        <dbReference type="SAM" id="Phobius"/>
    </source>
</evidence>
<organism evidence="2 3">
    <name type="scientific">Herbiconiux oxytropis</name>
    <dbReference type="NCBI Taxonomy" id="2970915"/>
    <lineage>
        <taxon>Bacteria</taxon>
        <taxon>Bacillati</taxon>
        <taxon>Actinomycetota</taxon>
        <taxon>Actinomycetes</taxon>
        <taxon>Micrococcales</taxon>
        <taxon>Microbacteriaceae</taxon>
        <taxon>Herbiconiux</taxon>
    </lineage>
</organism>
<keyword evidence="1" id="KW-1133">Transmembrane helix</keyword>
<dbReference type="AlphaFoldDB" id="A0AA41XBH1"/>
<keyword evidence="3" id="KW-1185">Reference proteome</keyword>
<reference evidence="2" key="1">
    <citation type="submission" date="2022-08" db="EMBL/GenBank/DDBJ databases">
        <authorList>
            <person name="Deng Y."/>
            <person name="Han X.-F."/>
            <person name="Zhang Y.-Q."/>
        </authorList>
    </citation>
    <scope>NUCLEOTIDE SEQUENCE</scope>
    <source>
        <strain evidence="2">CPCC 203407</strain>
    </source>
</reference>
<dbReference type="RefSeq" id="WP_259525589.1">
    <property type="nucleotide sequence ID" value="NZ_JANLCK010000002.1"/>
</dbReference>